<evidence type="ECO:0000313" key="1">
    <source>
        <dbReference type="EMBL" id="KKT90136.1"/>
    </source>
</evidence>
<name>A0A0G1L2E0_9BACT</name>
<proteinExistence type="predicted"/>
<evidence type="ECO:0008006" key="3">
    <source>
        <dbReference type="Google" id="ProtNLM"/>
    </source>
</evidence>
<dbReference type="Proteomes" id="UP000033966">
    <property type="component" value="Unassembled WGS sequence"/>
</dbReference>
<sequence>MHKKILYYWRFKKEQHHMRRSIKSVFTVRPQRFRPHHIKPVYFYGSYDLSSFKITGAYPLEALKMLKVKAYSGWNVPPEDLKNSILVFVKRGMPASIKKIKANGNRIIIDMQDNFIENDGALNPNFIGRDVADYLLFPNQALLDKFLSIKPTTSKCLVFHGFCDPVISAIFKKKKKSFLPGLRCCYFGFKFNLSLDKIGQAEKIFKIEVIPLTESNFNQWVEQLRHFNLHIDLRPVSEDNLYKPLTKVSIAAECRSNILIEKSARVLEMLPEDYPYLIENNDLETAMRRAKETYGTPVWDRALEMMADVREKYSFSNHMQKFIGLLQSLS</sequence>
<accession>A0A0G1L2E0</accession>
<protein>
    <recommendedName>
        <fullName evidence="3">Glycosyltransferase family 1 protein</fullName>
    </recommendedName>
</protein>
<evidence type="ECO:0000313" key="2">
    <source>
        <dbReference type="Proteomes" id="UP000033966"/>
    </source>
</evidence>
<reference evidence="1 2" key="1">
    <citation type="journal article" date="2015" name="Nature">
        <title>rRNA introns, odd ribosomes, and small enigmatic genomes across a large radiation of phyla.</title>
        <authorList>
            <person name="Brown C.T."/>
            <person name="Hug L.A."/>
            <person name="Thomas B.C."/>
            <person name="Sharon I."/>
            <person name="Castelle C.J."/>
            <person name="Singh A."/>
            <person name="Wilkins M.J."/>
            <person name="Williams K.H."/>
            <person name="Banfield J.F."/>
        </authorList>
    </citation>
    <scope>NUCLEOTIDE SEQUENCE [LARGE SCALE GENOMIC DNA]</scope>
</reference>
<gene>
    <name evidence="1" type="ORF">UW92_C0043G0007</name>
</gene>
<dbReference type="AlphaFoldDB" id="A0A0G1L2E0"/>
<organism evidence="1 2">
    <name type="scientific">Candidatus Jorgensenbacteria bacterium GW2011_GWA2_45_13</name>
    <dbReference type="NCBI Taxonomy" id="1618662"/>
    <lineage>
        <taxon>Bacteria</taxon>
        <taxon>Candidatus Joergenseniibacteriota</taxon>
    </lineage>
</organism>
<dbReference type="EMBL" id="LCKF01000043">
    <property type="protein sequence ID" value="KKT90136.1"/>
    <property type="molecule type" value="Genomic_DNA"/>
</dbReference>
<comment type="caution">
    <text evidence="1">The sequence shown here is derived from an EMBL/GenBank/DDBJ whole genome shotgun (WGS) entry which is preliminary data.</text>
</comment>